<sequence length="295" mass="31766">MPSLTHSNTVQSLHSWWSDSNPVGPTISIHAAAKPLMRVMYHSQARSFIRRNRDVAVSAAVMDVYLGYLAYKYVSGATKMLVLRELSVTALSEAEAHIIVDALTPEPVLISDLLHSANAGTRLGTCRLLGRLARWASLVDNILALEVSKRLVDLTSDFLVRVDALYALSEISQWPAGARAIVGDNILFHIPKLLEASETEVRRCTSLLLGNLVCHNSTAPAVLALNPCPQLVFLSTLDDVARPSVMYALSAIGQTYDGALAVLAAKESAVPGILGLSNPWTRGRPSAMLGYLALG</sequence>
<dbReference type="EMBL" id="JARKIB010000028">
    <property type="protein sequence ID" value="KAJ7764237.1"/>
    <property type="molecule type" value="Genomic_DNA"/>
</dbReference>
<protein>
    <recommendedName>
        <fullName evidence="3">ARM repeat-containing protein</fullName>
    </recommendedName>
</protein>
<proteinExistence type="predicted"/>
<keyword evidence="2" id="KW-1185">Reference proteome</keyword>
<dbReference type="Gene3D" id="1.25.10.10">
    <property type="entry name" value="Leucine-rich Repeat Variant"/>
    <property type="match status" value="1"/>
</dbReference>
<dbReference type="SUPFAM" id="SSF48371">
    <property type="entry name" value="ARM repeat"/>
    <property type="match status" value="1"/>
</dbReference>
<name>A0AAD7JG85_9AGAR</name>
<dbReference type="Proteomes" id="UP001215598">
    <property type="component" value="Unassembled WGS sequence"/>
</dbReference>
<evidence type="ECO:0000313" key="1">
    <source>
        <dbReference type="EMBL" id="KAJ7764237.1"/>
    </source>
</evidence>
<accession>A0AAD7JG85</accession>
<reference evidence="1" key="1">
    <citation type="submission" date="2023-03" db="EMBL/GenBank/DDBJ databases">
        <title>Massive genome expansion in bonnet fungi (Mycena s.s.) driven by repeated elements and novel gene families across ecological guilds.</title>
        <authorList>
            <consortium name="Lawrence Berkeley National Laboratory"/>
            <person name="Harder C.B."/>
            <person name="Miyauchi S."/>
            <person name="Viragh M."/>
            <person name="Kuo A."/>
            <person name="Thoen E."/>
            <person name="Andreopoulos B."/>
            <person name="Lu D."/>
            <person name="Skrede I."/>
            <person name="Drula E."/>
            <person name="Henrissat B."/>
            <person name="Morin E."/>
            <person name="Kohler A."/>
            <person name="Barry K."/>
            <person name="LaButti K."/>
            <person name="Morin E."/>
            <person name="Salamov A."/>
            <person name="Lipzen A."/>
            <person name="Mereny Z."/>
            <person name="Hegedus B."/>
            <person name="Baldrian P."/>
            <person name="Stursova M."/>
            <person name="Weitz H."/>
            <person name="Taylor A."/>
            <person name="Grigoriev I.V."/>
            <person name="Nagy L.G."/>
            <person name="Martin F."/>
            <person name="Kauserud H."/>
        </authorList>
    </citation>
    <scope>NUCLEOTIDE SEQUENCE</scope>
    <source>
        <strain evidence="1">CBHHK182m</strain>
    </source>
</reference>
<organism evidence="1 2">
    <name type="scientific">Mycena metata</name>
    <dbReference type="NCBI Taxonomy" id="1033252"/>
    <lineage>
        <taxon>Eukaryota</taxon>
        <taxon>Fungi</taxon>
        <taxon>Dikarya</taxon>
        <taxon>Basidiomycota</taxon>
        <taxon>Agaricomycotina</taxon>
        <taxon>Agaricomycetes</taxon>
        <taxon>Agaricomycetidae</taxon>
        <taxon>Agaricales</taxon>
        <taxon>Marasmiineae</taxon>
        <taxon>Mycenaceae</taxon>
        <taxon>Mycena</taxon>
    </lineage>
</organism>
<dbReference type="InterPro" id="IPR016024">
    <property type="entry name" value="ARM-type_fold"/>
</dbReference>
<dbReference type="InterPro" id="IPR011989">
    <property type="entry name" value="ARM-like"/>
</dbReference>
<gene>
    <name evidence="1" type="ORF">B0H16DRAFT_1883516</name>
</gene>
<evidence type="ECO:0000313" key="2">
    <source>
        <dbReference type="Proteomes" id="UP001215598"/>
    </source>
</evidence>
<evidence type="ECO:0008006" key="3">
    <source>
        <dbReference type="Google" id="ProtNLM"/>
    </source>
</evidence>
<dbReference type="AlphaFoldDB" id="A0AAD7JG85"/>
<comment type="caution">
    <text evidence="1">The sequence shown here is derived from an EMBL/GenBank/DDBJ whole genome shotgun (WGS) entry which is preliminary data.</text>
</comment>